<evidence type="ECO:0000313" key="10">
    <source>
        <dbReference type="EMBL" id="RFU54210.1"/>
    </source>
</evidence>
<evidence type="ECO:0000256" key="3">
    <source>
        <dbReference type="ARBA" id="ARBA00022729"/>
    </source>
</evidence>
<dbReference type="Pfam" id="PF04650">
    <property type="entry name" value="YSIRK_signal"/>
    <property type="match status" value="1"/>
</dbReference>
<dbReference type="EMBL" id="QVQZ01000001">
    <property type="protein sequence ID" value="RFU54210.1"/>
    <property type="molecule type" value="Genomic_DNA"/>
</dbReference>
<keyword evidence="4" id="KW-0572">Peptidoglycan-anchor</keyword>
<feature type="region of interest" description="Disordered" evidence="5">
    <location>
        <begin position="118"/>
        <end position="142"/>
    </location>
</feature>
<evidence type="ECO:0000313" key="11">
    <source>
        <dbReference type="Proteomes" id="UP000246115"/>
    </source>
</evidence>
<gene>
    <name evidence="8" type="ORF">DDV21_005210</name>
    <name evidence="9" type="ORF">DDV22_00835</name>
    <name evidence="10" type="ORF">DDV23_01390</name>
</gene>
<feature type="signal peptide" evidence="6">
    <location>
        <begin position="1"/>
        <end position="37"/>
    </location>
</feature>
<evidence type="ECO:0000256" key="2">
    <source>
        <dbReference type="ARBA" id="ARBA00022525"/>
    </source>
</evidence>
<feature type="compositionally biased region" description="Low complexity" evidence="5">
    <location>
        <begin position="118"/>
        <end position="130"/>
    </location>
</feature>
<reference evidence="9 13" key="1">
    <citation type="submission" date="2018-08" db="EMBL/GenBank/DDBJ databases">
        <title>Draft genome of Streptococcus sp .nov. Z2.</title>
        <authorList>
            <person name="Tian Z."/>
        </authorList>
    </citation>
    <scope>NUCLEOTIDE SEQUENCE [LARGE SCALE GENOMIC DNA]</scope>
    <source>
        <strain evidence="9 13">Z2</strain>
    </source>
</reference>
<dbReference type="KEGG" id="schj:DDV21_005210"/>
<evidence type="ECO:0000313" key="12">
    <source>
        <dbReference type="Proteomes" id="UP000262901"/>
    </source>
</evidence>
<evidence type="ECO:0000313" key="13">
    <source>
        <dbReference type="Proteomes" id="UP000264056"/>
    </source>
</evidence>
<evidence type="ECO:0000259" key="7">
    <source>
        <dbReference type="PROSITE" id="PS50234"/>
    </source>
</evidence>
<dbReference type="NCBIfam" id="TIGR01167">
    <property type="entry name" value="LPXTG_anchor"/>
    <property type="match status" value="1"/>
</dbReference>
<dbReference type="RefSeq" id="WP_116877307.1">
    <property type="nucleotide sequence ID" value="NZ_CP031733.1"/>
</dbReference>
<reference evidence="11" key="3">
    <citation type="submission" date="2018-08" db="EMBL/GenBank/DDBJ databases">
        <title>Streptococcus chenjunshii sp. nov., isolated from stools sample of the Tibetan antelope in the Qinghai-Tibet plateau, China.</title>
        <authorList>
            <person name="Tian Z."/>
        </authorList>
    </citation>
    <scope>NUCLEOTIDE SEQUENCE [LARGE SCALE GENOMIC DNA]</scope>
    <source>
        <strain evidence="11">Z15</strain>
    </source>
</reference>
<name>A0A372KPI8_9STRE</name>
<dbReference type="NCBIfam" id="TIGR01168">
    <property type="entry name" value="YSIRK_signal"/>
    <property type="match status" value="1"/>
</dbReference>
<dbReference type="InterPro" id="IPR019931">
    <property type="entry name" value="LPXTG_anchor"/>
</dbReference>
<dbReference type="GO" id="GO:0005737">
    <property type="term" value="C:cytoplasm"/>
    <property type="evidence" value="ECO:0007669"/>
    <property type="project" value="TreeGrafter"/>
</dbReference>
<dbReference type="Proteomes" id="UP000262901">
    <property type="component" value="Unassembled WGS sequence"/>
</dbReference>
<reference evidence="8" key="4">
    <citation type="journal article" date="2019" name="Int. J. Syst. Evol. Microbiol.">
        <title>Streptococcus chenjunshii sp. nov. isolated from feces of Tibetan antelopes.</title>
        <authorList>
            <person name="Tian Z."/>
            <person name="Lu S."/>
            <person name="Jin D."/>
            <person name="Yang J."/>
            <person name="Pu J."/>
            <person name="Lai X.H."/>
            <person name="Bai X.N."/>
            <person name="Wu X.M."/>
            <person name="Li J."/>
            <person name="Wang S."/>
            <person name="Xu J."/>
        </authorList>
    </citation>
    <scope>NUCLEOTIDE SEQUENCE</scope>
    <source>
        <strain evidence="8">Z15</strain>
    </source>
</reference>
<evidence type="ECO:0000256" key="4">
    <source>
        <dbReference type="ARBA" id="ARBA00023088"/>
    </source>
</evidence>
<protein>
    <submittedName>
        <fullName evidence="10">VWA domain-containing protein</fullName>
    </submittedName>
</protein>
<reference evidence="10 12" key="2">
    <citation type="submission" date="2018-08" db="EMBL/GenBank/DDBJ databases">
        <title>Draft genome of Streptococcus sp. nov. Z1.</title>
        <authorList>
            <person name="Tian Z."/>
        </authorList>
    </citation>
    <scope>NUCLEOTIDE SEQUENCE [LARGE SCALE GENOMIC DNA]</scope>
    <source>
        <strain evidence="10">Z1</strain>
        <strain evidence="12">Z1(2018)</strain>
    </source>
</reference>
<dbReference type="PROSITE" id="PS50234">
    <property type="entry name" value="VWFA"/>
    <property type="match status" value="1"/>
</dbReference>
<keyword evidence="3 6" id="KW-0732">Signal</keyword>
<dbReference type="Proteomes" id="UP000246115">
    <property type="component" value="Chromosome"/>
</dbReference>
<dbReference type="InterPro" id="IPR005877">
    <property type="entry name" value="YSIRK_signal_dom"/>
</dbReference>
<evidence type="ECO:0000256" key="6">
    <source>
        <dbReference type="SAM" id="SignalP"/>
    </source>
</evidence>
<sequence>MKKVMDKQNRFAFRKLKIGLVSVTVAFIFGAAGQVAAEEGTVPETVQTAVEPETSASAVEAAASEIAEKAAVPVVPEESAEAGDVIDVTVTESGVVASEEGNVSKAENTITVRTTSVADPNEAPADPNPNVTVTESTTNSEDDNYSYTVYERVTKTSTEDYIQEGDKISERETTNADIVFVIDHSISMDVYIDQVKTNVRNFVNGLQNRNISVRLGLVDYEYNKDVNYAQFDGSHFTSDIAQFIASLDGITTAGGFEEATVPLTYIATPGNYDWSADPNARRFAVLITDEDIDYLENSPSLEATIQALNAANISTTVIAGNYDQDVYMPLVNGTGGIFVDISTDFSTALSDDISTWVVETTQGRLLKVVTDQYHLYVEVIAVPKGGSTAAGSTVDPSAVSLAAHKAGRNTDPVRYHTEAFVQQAAVLPQTGEKDQAYLVGFGTAAVSLALGMAVKSKRNRTRVSKNTD</sequence>
<proteinExistence type="predicted"/>
<keyword evidence="2" id="KW-0964">Secreted</keyword>
<dbReference type="OrthoDB" id="2236260at2"/>
<dbReference type="Gene3D" id="3.40.50.410">
    <property type="entry name" value="von Willebrand factor, type A domain"/>
    <property type="match status" value="1"/>
</dbReference>
<dbReference type="PANTHER" id="PTHR47763:SF1">
    <property type="entry name" value="DUF659 DOMAIN-CONTAINING PROTEIN"/>
    <property type="match status" value="1"/>
</dbReference>
<dbReference type="Pfam" id="PF00746">
    <property type="entry name" value="Gram_pos_anchor"/>
    <property type="match status" value="1"/>
</dbReference>
<dbReference type="AlphaFoldDB" id="A0A372KPI8"/>
<evidence type="ECO:0000313" key="8">
    <source>
        <dbReference type="EMBL" id="AXQ78521.1"/>
    </source>
</evidence>
<dbReference type="SUPFAM" id="SSF53300">
    <property type="entry name" value="vWA-like"/>
    <property type="match status" value="1"/>
</dbReference>
<evidence type="ECO:0000256" key="5">
    <source>
        <dbReference type="SAM" id="MobiDB-lite"/>
    </source>
</evidence>
<evidence type="ECO:0000256" key="1">
    <source>
        <dbReference type="ARBA" id="ARBA00022512"/>
    </source>
</evidence>
<dbReference type="InterPro" id="IPR052969">
    <property type="entry name" value="Thr-specific_kinase-like"/>
</dbReference>
<dbReference type="GO" id="GO:0004674">
    <property type="term" value="F:protein serine/threonine kinase activity"/>
    <property type="evidence" value="ECO:0007669"/>
    <property type="project" value="TreeGrafter"/>
</dbReference>
<dbReference type="CDD" id="cd00198">
    <property type="entry name" value="vWFA"/>
    <property type="match status" value="1"/>
</dbReference>
<keyword evidence="13" id="KW-1185">Reference proteome</keyword>
<organism evidence="10 12">
    <name type="scientific">Streptococcus chenjunshii</name>
    <dbReference type="NCBI Taxonomy" id="2173853"/>
    <lineage>
        <taxon>Bacteria</taxon>
        <taxon>Bacillati</taxon>
        <taxon>Bacillota</taxon>
        <taxon>Bacilli</taxon>
        <taxon>Lactobacillales</taxon>
        <taxon>Streptococcaceae</taxon>
        <taxon>Streptococcus</taxon>
    </lineage>
</organism>
<dbReference type="Proteomes" id="UP000264056">
    <property type="component" value="Unassembled WGS sequence"/>
</dbReference>
<dbReference type="InterPro" id="IPR002035">
    <property type="entry name" value="VWF_A"/>
</dbReference>
<dbReference type="EMBL" id="QVQY01000001">
    <property type="protein sequence ID" value="RFU52018.1"/>
    <property type="molecule type" value="Genomic_DNA"/>
</dbReference>
<dbReference type="InterPro" id="IPR036465">
    <property type="entry name" value="vWFA_dom_sf"/>
</dbReference>
<accession>A0A346NBX6</accession>
<accession>A0A372KPI8</accession>
<feature type="domain" description="VWFA" evidence="7">
    <location>
        <begin position="177"/>
        <end position="357"/>
    </location>
</feature>
<keyword evidence="1" id="KW-0134">Cell wall</keyword>
<dbReference type="Pfam" id="PF00092">
    <property type="entry name" value="VWA"/>
    <property type="match status" value="1"/>
</dbReference>
<feature type="chain" id="PRO_5044585527" evidence="6">
    <location>
        <begin position="38"/>
        <end position="468"/>
    </location>
</feature>
<evidence type="ECO:0000313" key="9">
    <source>
        <dbReference type="EMBL" id="RFU52018.1"/>
    </source>
</evidence>
<dbReference type="EMBL" id="CP031733">
    <property type="protein sequence ID" value="AXQ78521.1"/>
    <property type="molecule type" value="Genomic_DNA"/>
</dbReference>
<dbReference type="PANTHER" id="PTHR47763">
    <property type="entry name" value="ALPHA-PROTEIN KINASE VWKA"/>
    <property type="match status" value="1"/>
</dbReference>